<reference evidence="1" key="1">
    <citation type="submission" date="2019-08" db="EMBL/GenBank/DDBJ databases">
        <authorList>
            <person name="Kucharzyk K."/>
            <person name="Murdoch R.W."/>
            <person name="Higgins S."/>
            <person name="Loffler F."/>
        </authorList>
    </citation>
    <scope>NUCLEOTIDE SEQUENCE</scope>
</reference>
<protein>
    <submittedName>
        <fullName evidence="1">Uncharacterized protein</fullName>
    </submittedName>
</protein>
<dbReference type="AlphaFoldDB" id="A0A644VY03"/>
<evidence type="ECO:0000313" key="1">
    <source>
        <dbReference type="EMBL" id="MPL96187.1"/>
    </source>
</evidence>
<name>A0A644VY03_9ZZZZ</name>
<accession>A0A644VY03</accession>
<sequence>MIRKHEGSSLAAAPLSAGMAVADLPGFRGIDARNPYPLGTDLDCVAVDHAGPPGDMTGNYRRGEL</sequence>
<organism evidence="1">
    <name type="scientific">bioreactor metagenome</name>
    <dbReference type="NCBI Taxonomy" id="1076179"/>
    <lineage>
        <taxon>unclassified sequences</taxon>
        <taxon>metagenomes</taxon>
        <taxon>ecological metagenomes</taxon>
    </lineage>
</organism>
<comment type="caution">
    <text evidence="1">The sequence shown here is derived from an EMBL/GenBank/DDBJ whole genome shotgun (WGS) entry which is preliminary data.</text>
</comment>
<proteinExistence type="predicted"/>
<dbReference type="EMBL" id="VSSQ01000499">
    <property type="protein sequence ID" value="MPL96187.1"/>
    <property type="molecule type" value="Genomic_DNA"/>
</dbReference>
<gene>
    <name evidence="1" type="ORF">SDC9_42362</name>
</gene>